<sequence>MSVAVVASDSPEGREALVRAVEEAKLRGLELVALAVVDSNTVTEEDREATTLATKQILDSRGISDAELTVRVEPDAGDPAGAIVDLVADTGATLLVIGSRRRSAVGKFLMGSTVQRVLLDSPVPVLVVKSPEGSGTR</sequence>
<dbReference type="SUPFAM" id="SSF52402">
    <property type="entry name" value="Adenine nucleotide alpha hydrolases-like"/>
    <property type="match status" value="1"/>
</dbReference>
<evidence type="ECO:0000313" key="6">
    <source>
        <dbReference type="Proteomes" id="UP000198327"/>
    </source>
</evidence>
<feature type="domain" description="UspA" evidence="4">
    <location>
        <begin position="3"/>
        <end position="129"/>
    </location>
</feature>
<comment type="similarity">
    <text evidence="1">Belongs to the universal stress protein A family.</text>
</comment>
<dbReference type="RefSeq" id="WP_089243155.1">
    <property type="nucleotide sequence ID" value="NZ_FZOW01000002.1"/>
</dbReference>
<dbReference type="OrthoDB" id="5145564at2"/>
<evidence type="ECO:0000313" key="5">
    <source>
        <dbReference type="EMBL" id="SNS36622.1"/>
    </source>
</evidence>
<reference evidence="6" key="1">
    <citation type="submission" date="2017-06" db="EMBL/GenBank/DDBJ databases">
        <authorList>
            <person name="Varghese N."/>
            <person name="Submissions S."/>
        </authorList>
    </citation>
    <scope>NUCLEOTIDE SEQUENCE [LARGE SCALE GENOMIC DNA]</scope>
    <source>
        <strain evidence="6">JCM 23211</strain>
    </source>
</reference>
<evidence type="ECO:0000256" key="3">
    <source>
        <dbReference type="ARBA" id="ARBA00022840"/>
    </source>
</evidence>
<evidence type="ECO:0000256" key="1">
    <source>
        <dbReference type="ARBA" id="ARBA00008791"/>
    </source>
</evidence>
<dbReference type="InterPro" id="IPR014729">
    <property type="entry name" value="Rossmann-like_a/b/a_fold"/>
</dbReference>
<dbReference type="PRINTS" id="PR01438">
    <property type="entry name" value="UNVRSLSTRESS"/>
</dbReference>
<organism evidence="5 6">
    <name type="scientific">Rhodococcoides kyotonense</name>
    <dbReference type="NCBI Taxonomy" id="398843"/>
    <lineage>
        <taxon>Bacteria</taxon>
        <taxon>Bacillati</taxon>
        <taxon>Actinomycetota</taxon>
        <taxon>Actinomycetes</taxon>
        <taxon>Mycobacteriales</taxon>
        <taxon>Nocardiaceae</taxon>
        <taxon>Rhodococcoides</taxon>
    </lineage>
</organism>
<proteinExistence type="inferred from homology"/>
<dbReference type="STRING" id="398843.A3K89_04505"/>
<dbReference type="Gene3D" id="3.40.50.620">
    <property type="entry name" value="HUPs"/>
    <property type="match status" value="1"/>
</dbReference>
<keyword evidence="6" id="KW-1185">Reference proteome</keyword>
<dbReference type="CDD" id="cd00293">
    <property type="entry name" value="USP-like"/>
    <property type="match status" value="1"/>
</dbReference>
<protein>
    <submittedName>
        <fullName evidence="5">Nucleotide-binding universal stress protein, UspA family</fullName>
    </submittedName>
</protein>
<keyword evidence="2" id="KW-0547">Nucleotide-binding</keyword>
<dbReference type="PANTHER" id="PTHR46268:SF27">
    <property type="entry name" value="UNIVERSAL STRESS PROTEIN RV2623"/>
    <property type="match status" value="1"/>
</dbReference>
<dbReference type="InterPro" id="IPR006015">
    <property type="entry name" value="Universal_stress_UspA"/>
</dbReference>
<dbReference type="Pfam" id="PF00582">
    <property type="entry name" value="Usp"/>
    <property type="match status" value="1"/>
</dbReference>
<dbReference type="EMBL" id="FZOW01000002">
    <property type="protein sequence ID" value="SNS36622.1"/>
    <property type="molecule type" value="Genomic_DNA"/>
</dbReference>
<dbReference type="InterPro" id="IPR006016">
    <property type="entry name" value="UspA"/>
</dbReference>
<evidence type="ECO:0000259" key="4">
    <source>
        <dbReference type="Pfam" id="PF00582"/>
    </source>
</evidence>
<keyword evidence="3" id="KW-0067">ATP-binding</keyword>
<evidence type="ECO:0000256" key="2">
    <source>
        <dbReference type="ARBA" id="ARBA00022741"/>
    </source>
</evidence>
<dbReference type="AlphaFoldDB" id="A0A239DY29"/>
<dbReference type="PANTHER" id="PTHR46268">
    <property type="entry name" value="STRESS RESPONSE PROTEIN NHAX"/>
    <property type="match status" value="1"/>
</dbReference>
<accession>A0A239DY29</accession>
<dbReference type="Proteomes" id="UP000198327">
    <property type="component" value="Unassembled WGS sequence"/>
</dbReference>
<dbReference type="GO" id="GO:0005524">
    <property type="term" value="F:ATP binding"/>
    <property type="evidence" value="ECO:0007669"/>
    <property type="project" value="UniProtKB-KW"/>
</dbReference>
<gene>
    <name evidence="5" type="ORF">SAMN05421642_10268</name>
</gene>
<name>A0A239DY29_9NOCA</name>